<dbReference type="EMBL" id="MN739271">
    <property type="protein sequence ID" value="QHS96343.1"/>
    <property type="molecule type" value="Genomic_DNA"/>
</dbReference>
<organism evidence="1">
    <name type="scientific">viral metagenome</name>
    <dbReference type="NCBI Taxonomy" id="1070528"/>
    <lineage>
        <taxon>unclassified sequences</taxon>
        <taxon>metagenomes</taxon>
        <taxon>organismal metagenomes</taxon>
    </lineage>
</organism>
<name>A0A6C0BYI6_9ZZZZ</name>
<sequence length="151" mass="17367">MSVAYGINKLTTSVTTSMKKKQVLTAFLDKYTKLLDKVCVELDNDINIATIITVVHSIKKRNPKLIIGLWYENVATKFSEMGITYDNFPDRSLEFIHVIQGDTYFSESVRVSTENLWTVFKDHISTHELNPALFEDFETVIKLSILYHSIE</sequence>
<protein>
    <submittedName>
        <fullName evidence="1">Uncharacterized protein</fullName>
    </submittedName>
</protein>
<accession>A0A6C0BYI6</accession>
<reference evidence="1" key="1">
    <citation type="journal article" date="2020" name="Nature">
        <title>Giant virus diversity and host interactions through global metagenomics.</title>
        <authorList>
            <person name="Schulz F."/>
            <person name="Roux S."/>
            <person name="Paez-Espino D."/>
            <person name="Jungbluth S."/>
            <person name="Walsh D.A."/>
            <person name="Denef V.J."/>
            <person name="McMahon K.D."/>
            <person name="Konstantinidis K.T."/>
            <person name="Eloe-Fadrosh E.A."/>
            <person name="Kyrpides N.C."/>
            <person name="Woyke T."/>
        </authorList>
    </citation>
    <scope>NUCLEOTIDE SEQUENCE</scope>
    <source>
        <strain evidence="1">GVMAG-M-3300020166-18</strain>
    </source>
</reference>
<evidence type="ECO:0000313" key="1">
    <source>
        <dbReference type="EMBL" id="QHS96343.1"/>
    </source>
</evidence>
<dbReference type="AlphaFoldDB" id="A0A6C0BYI6"/>
<proteinExistence type="predicted"/>